<comment type="catalytic activity">
    <reaction evidence="1">
        <text>ATP + protein L-histidine = ADP + protein N-phospho-L-histidine.</text>
        <dbReference type="EC" id="2.7.13.3"/>
    </reaction>
</comment>
<dbReference type="CDD" id="cd16917">
    <property type="entry name" value="HATPase_UhpB-NarQ-NarX-like"/>
    <property type="match status" value="1"/>
</dbReference>
<evidence type="ECO:0000256" key="6">
    <source>
        <dbReference type="ARBA" id="ARBA00022777"/>
    </source>
</evidence>
<evidence type="ECO:0000256" key="4">
    <source>
        <dbReference type="ARBA" id="ARBA00022679"/>
    </source>
</evidence>
<dbReference type="Gene3D" id="1.20.5.1930">
    <property type="match status" value="1"/>
</dbReference>
<dbReference type="PANTHER" id="PTHR24421:SF10">
    <property type="entry name" value="NITRATE_NITRITE SENSOR PROTEIN NARQ"/>
    <property type="match status" value="1"/>
</dbReference>
<dbReference type="Pfam" id="PF07730">
    <property type="entry name" value="HisKA_3"/>
    <property type="match status" value="1"/>
</dbReference>
<keyword evidence="8" id="KW-0902">Two-component regulatory system</keyword>
<feature type="domain" description="Putative sensor" evidence="11">
    <location>
        <begin position="25"/>
        <end position="202"/>
    </location>
</feature>
<keyword evidence="13" id="KW-1185">Reference proteome</keyword>
<dbReference type="RefSeq" id="WP_344427104.1">
    <property type="nucleotide sequence ID" value="NZ_BAAANN010000030.1"/>
</dbReference>
<evidence type="ECO:0000259" key="10">
    <source>
        <dbReference type="Pfam" id="PF07730"/>
    </source>
</evidence>
<gene>
    <name evidence="12" type="ORF">GCM10009754_62800</name>
</gene>
<dbReference type="InterPro" id="IPR036890">
    <property type="entry name" value="HATPase_C_sf"/>
</dbReference>
<keyword evidence="9" id="KW-0472">Membrane</keyword>
<dbReference type="InterPro" id="IPR011712">
    <property type="entry name" value="Sig_transdc_His_kin_sub3_dim/P"/>
</dbReference>
<dbReference type="EMBL" id="BAAANN010000030">
    <property type="protein sequence ID" value="GAA1978286.1"/>
    <property type="molecule type" value="Genomic_DNA"/>
</dbReference>
<dbReference type="Proteomes" id="UP001501116">
    <property type="component" value="Unassembled WGS sequence"/>
</dbReference>
<keyword evidence="3" id="KW-0597">Phosphoprotein</keyword>
<feature type="transmembrane region" description="Helical" evidence="9">
    <location>
        <begin position="169"/>
        <end position="189"/>
    </location>
</feature>
<evidence type="ECO:0000313" key="12">
    <source>
        <dbReference type="EMBL" id="GAA1978286.1"/>
    </source>
</evidence>
<evidence type="ECO:0000256" key="1">
    <source>
        <dbReference type="ARBA" id="ARBA00000085"/>
    </source>
</evidence>
<dbReference type="Gene3D" id="3.30.565.10">
    <property type="entry name" value="Histidine kinase-like ATPase, C-terminal domain"/>
    <property type="match status" value="1"/>
</dbReference>
<sequence length="425" mass="45481">MTMAIGATTQRSGRSKYILRGAALFGISLAAIAVAAWLIIAVCLCAVGVGIYLVPSAMSAVRGLVNTQRRLAGDWSGVQIADPYRNEPEFPKGLKGSWQRTYWALGDGTTWRQLLWLIVEPYTGGLIALLPAALLLNGLFGLAMPFVWEQRLAIWENSFYGFIPLNSQLMAIFAAGLGVVQIAICGFVARPLVGAHAKLTKWWLRPSNARLASRVEQLQQTRYTAVDTSAAELRRIERDLHDGAQSRLVAMGMTLSAAENLVEDNPDAVRALLSEAKESSTKALNELRDLVRGIHPPVLADRGLVDAVKALALDAPIPVELSGGLPARPQPPVESAAYFAVSEVLNNVLKHAHASAAGVEFSHEEELIRINVTDNGCGGADAARGTGLRGLEERLAAFDGYLSVVSPVGGPTLVSIVIPNALPTR</sequence>
<comment type="caution">
    <text evidence="12">The sequence shown here is derived from an EMBL/GenBank/DDBJ whole genome shotgun (WGS) entry which is preliminary data.</text>
</comment>
<feature type="domain" description="Signal transduction histidine kinase subgroup 3 dimerisation and phosphoacceptor" evidence="10">
    <location>
        <begin position="232"/>
        <end position="299"/>
    </location>
</feature>
<feature type="transmembrane region" description="Helical" evidence="9">
    <location>
        <begin position="126"/>
        <end position="148"/>
    </location>
</feature>
<feature type="transmembrane region" description="Helical" evidence="9">
    <location>
        <begin position="21"/>
        <end position="54"/>
    </location>
</feature>
<dbReference type="InterPro" id="IPR050482">
    <property type="entry name" value="Sensor_HK_TwoCompSys"/>
</dbReference>
<keyword evidence="5" id="KW-0547">Nucleotide-binding</keyword>
<keyword evidence="9" id="KW-1133">Transmembrane helix</keyword>
<dbReference type="EC" id="2.7.13.3" evidence="2"/>
<name>A0ABP5DDF0_9PSEU</name>
<keyword evidence="4" id="KW-0808">Transferase</keyword>
<evidence type="ECO:0000256" key="3">
    <source>
        <dbReference type="ARBA" id="ARBA00022553"/>
    </source>
</evidence>
<evidence type="ECO:0000256" key="9">
    <source>
        <dbReference type="SAM" id="Phobius"/>
    </source>
</evidence>
<protein>
    <recommendedName>
        <fullName evidence="2">histidine kinase</fullName>
        <ecNumber evidence="2">2.7.13.3</ecNumber>
    </recommendedName>
</protein>
<dbReference type="InterPro" id="IPR025828">
    <property type="entry name" value="Put_sensor_dom"/>
</dbReference>
<dbReference type="Pfam" id="PF13796">
    <property type="entry name" value="Sensor"/>
    <property type="match status" value="1"/>
</dbReference>
<keyword evidence="9" id="KW-0812">Transmembrane</keyword>
<evidence type="ECO:0000313" key="13">
    <source>
        <dbReference type="Proteomes" id="UP001501116"/>
    </source>
</evidence>
<evidence type="ECO:0000256" key="8">
    <source>
        <dbReference type="ARBA" id="ARBA00023012"/>
    </source>
</evidence>
<dbReference type="GO" id="GO:0016301">
    <property type="term" value="F:kinase activity"/>
    <property type="evidence" value="ECO:0007669"/>
    <property type="project" value="UniProtKB-KW"/>
</dbReference>
<evidence type="ECO:0000256" key="2">
    <source>
        <dbReference type="ARBA" id="ARBA00012438"/>
    </source>
</evidence>
<reference evidence="13" key="1">
    <citation type="journal article" date="2019" name="Int. J. Syst. Evol. Microbiol.">
        <title>The Global Catalogue of Microorganisms (GCM) 10K type strain sequencing project: providing services to taxonomists for standard genome sequencing and annotation.</title>
        <authorList>
            <consortium name="The Broad Institute Genomics Platform"/>
            <consortium name="The Broad Institute Genome Sequencing Center for Infectious Disease"/>
            <person name="Wu L."/>
            <person name="Ma J."/>
        </authorList>
    </citation>
    <scope>NUCLEOTIDE SEQUENCE [LARGE SCALE GENOMIC DNA]</scope>
    <source>
        <strain evidence="13">JCM 14545</strain>
    </source>
</reference>
<evidence type="ECO:0000256" key="5">
    <source>
        <dbReference type="ARBA" id="ARBA00022741"/>
    </source>
</evidence>
<evidence type="ECO:0000256" key="7">
    <source>
        <dbReference type="ARBA" id="ARBA00022840"/>
    </source>
</evidence>
<evidence type="ECO:0000259" key="11">
    <source>
        <dbReference type="Pfam" id="PF13796"/>
    </source>
</evidence>
<accession>A0ABP5DDF0</accession>
<keyword evidence="7" id="KW-0067">ATP-binding</keyword>
<keyword evidence="6 12" id="KW-0418">Kinase</keyword>
<organism evidence="12 13">
    <name type="scientific">Amycolatopsis minnesotensis</name>
    <dbReference type="NCBI Taxonomy" id="337894"/>
    <lineage>
        <taxon>Bacteria</taxon>
        <taxon>Bacillati</taxon>
        <taxon>Actinomycetota</taxon>
        <taxon>Actinomycetes</taxon>
        <taxon>Pseudonocardiales</taxon>
        <taxon>Pseudonocardiaceae</taxon>
        <taxon>Amycolatopsis</taxon>
    </lineage>
</organism>
<proteinExistence type="predicted"/>
<dbReference type="PANTHER" id="PTHR24421">
    <property type="entry name" value="NITRATE/NITRITE SENSOR PROTEIN NARX-RELATED"/>
    <property type="match status" value="1"/>
</dbReference>
<dbReference type="SUPFAM" id="SSF55874">
    <property type="entry name" value="ATPase domain of HSP90 chaperone/DNA topoisomerase II/histidine kinase"/>
    <property type="match status" value="1"/>
</dbReference>